<evidence type="ECO:0000313" key="1">
    <source>
        <dbReference type="EMBL" id="MPC62468.1"/>
    </source>
</evidence>
<gene>
    <name evidence="1" type="ORF">E2C01_056553</name>
</gene>
<sequence length="118" mass="13200">MLSISTTWKIMKYRRLTSSQLKYSCDFTMQITVLIINIIVRDHGIHLKDENARFPWRASAWVAGSLQRREKITGTCQPLSLVGILLLSSCATPQTGLQLLCYSAVFQENGALPDLVTG</sequence>
<organism evidence="1 2">
    <name type="scientific">Portunus trituberculatus</name>
    <name type="common">Swimming crab</name>
    <name type="synonym">Neptunus trituberculatus</name>
    <dbReference type="NCBI Taxonomy" id="210409"/>
    <lineage>
        <taxon>Eukaryota</taxon>
        <taxon>Metazoa</taxon>
        <taxon>Ecdysozoa</taxon>
        <taxon>Arthropoda</taxon>
        <taxon>Crustacea</taxon>
        <taxon>Multicrustacea</taxon>
        <taxon>Malacostraca</taxon>
        <taxon>Eumalacostraca</taxon>
        <taxon>Eucarida</taxon>
        <taxon>Decapoda</taxon>
        <taxon>Pleocyemata</taxon>
        <taxon>Brachyura</taxon>
        <taxon>Eubrachyura</taxon>
        <taxon>Portunoidea</taxon>
        <taxon>Portunidae</taxon>
        <taxon>Portuninae</taxon>
        <taxon>Portunus</taxon>
    </lineage>
</organism>
<evidence type="ECO:0000313" key="2">
    <source>
        <dbReference type="Proteomes" id="UP000324222"/>
    </source>
</evidence>
<name>A0A5B7GZW1_PORTR</name>
<dbReference type="AlphaFoldDB" id="A0A5B7GZW1"/>
<accession>A0A5B7GZW1</accession>
<protein>
    <submittedName>
        <fullName evidence="1">Uncharacterized protein</fullName>
    </submittedName>
</protein>
<dbReference type="EMBL" id="VSRR010019716">
    <property type="protein sequence ID" value="MPC62468.1"/>
    <property type="molecule type" value="Genomic_DNA"/>
</dbReference>
<comment type="caution">
    <text evidence="1">The sequence shown here is derived from an EMBL/GenBank/DDBJ whole genome shotgun (WGS) entry which is preliminary data.</text>
</comment>
<dbReference type="Proteomes" id="UP000324222">
    <property type="component" value="Unassembled WGS sequence"/>
</dbReference>
<proteinExistence type="predicted"/>
<reference evidence="1 2" key="1">
    <citation type="submission" date="2019-05" db="EMBL/GenBank/DDBJ databases">
        <title>Another draft genome of Portunus trituberculatus and its Hox gene families provides insights of decapod evolution.</title>
        <authorList>
            <person name="Jeong J.-H."/>
            <person name="Song I."/>
            <person name="Kim S."/>
            <person name="Choi T."/>
            <person name="Kim D."/>
            <person name="Ryu S."/>
            <person name="Kim W."/>
        </authorList>
    </citation>
    <scope>NUCLEOTIDE SEQUENCE [LARGE SCALE GENOMIC DNA]</scope>
    <source>
        <tissue evidence="1">Muscle</tissue>
    </source>
</reference>
<keyword evidence="2" id="KW-1185">Reference proteome</keyword>